<dbReference type="InterPro" id="IPR025349">
    <property type="entry name" value="DUF4253"/>
</dbReference>
<dbReference type="AlphaFoldDB" id="A0A1S1NJY3"/>
<dbReference type="PANTHER" id="PTHR32011:SF6">
    <property type="entry name" value="KNR4_SMI1-LIKE DOMAIN-CONTAINING PROTEIN"/>
    <property type="match status" value="1"/>
</dbReference>
<dbReference type="Pfam" id="PF14062">
    <property type="entry name" value="DUF4253"/>
    <property type="match status" value="1"/>
</dbReference>
<protein>
    <recommendedName>
        <fullName evidence="1">DUF4253 domain-containing protein</fullName>
    </recommendedName>
</protein>
<comment type="caution">
    <text evidence="2">The sequence shown here is derived from an EMBL/GenBank/DDBJ whole genome shotgun (WGS) entry which is preliminary data.</text>
</comment>
<accession>A0A1S1NJY3</accession>
<reference evidence="3 5" key="2">
    <citation type="journal article" date="2017" name="Int. J. Syst. Evol. Microbiol.">
        <title>Mycobacterium talmoniae sp. nov., a slowly growing mycobacterium isolated from human respiratory samples.</title>
        <authorList>
            <person name="Davidson R.M."/>
            <person name="DeGroote M.A."/>
            <person name="Marola J.L."/>
            <person name="Buss S."/>
            <person name="Jones V."/>
            <person name="McNeil M.R."/>
            <person name="Freifeld A.G."/>
            <person name="Elaine Epperson L."/>
            <person name="Hasan N.A."/>
            <person name="Jackson M."/>
            <person name="Iwen P.C."/>
            <person name="Salfinger M."/>
            <person name="Strong M."/>
        </authorList>
    </citation>
    <scope>NUCLEOTIDE SEQUENCE [LARGE SCALE GENOMIC DNA]</scope>
    <source>
        <strain evidence="3 5">ATCC BAA-2683</strain>
    </source>
</reference>
<dbReference type="Proteomes" id="UP000238296">
    <property type="component" value="Unassembled WGS sequence"/>
</dbReference>
<evidence type="ECO:0000313" key="2">
    <source>
        <dbReference type="EMBL" id="OHV06517.1"/>
    </source>
</evidence>
<name>A0A1S1NJY3_9MYCO</name>
<gene>
    <name evidence="2" type="ORF">BKN37_01780</name>
    <name evidence="3" type="ORF">C1Y40_03608</name>
</gene>
<dbReference type="EMBL" id="MLQM01000004">
    <property type="protein sequence ID" value="OHV06517.1"/>
    <property type="molecule type" value="Genomic_DNA"/>
</dbReference>
<dbReference type="PANTHER" id="PTHR32011">
    <property type="entry name" value="OS08G0472400 PROTEIN"/>
    <property type="match status" value="1"/>
</dbReference>
<reference evidence="2 4" key="1">
    <citation type="submission" date="2016-10" db="EMBL/GenBank/DDBJ databases">
        <title>Genome sequence of Mycobacterium talmonii.</title>
        <authorList>
            <person name="Greninger A.L."/>
            <person name="Elliott B."/>
            <person name="Vasireddy S."/>
            <person name="Vasireddy R."/>
        </authorList>
    </citation>
    <scope>NUCLEOTIDE SEQUENCE [LARGE SCALE GENOMIC DNA]</scope>
    <source>
        <strain evidence="2">MO-5499</strain>
        <strain evidence="4">NE-TNMC-100812</strain>
    </source>
</reference>
<evidence type="ECO:0000313" key="5">
    <source>
        <dbReference type="Proteomes" id="UP000238296"/>
    </source>
</evidence>
<organism evidence="2 4">
    <name type="scientific">Mycobacterium talmoniae</name>
    <dbReference type="NCBI Taxonomy" id="1858794"/>
    <lineage>
        <taxon>Bacteria</taxon>
        <taxon>Bacillati</taxon>
        <taxon>Actinomycetota</taxon>
        <taxon>Actinomycetes</taxon>
        <taxon>Mycobacteriales</taxon>
        <taxon>Mycobacteriaceae</taxon>
        <taxon>Mycobacterium</taxon>
    </lineage>
</organism>
<proteinExistence type="predicted"/>
<reference evidence="3" key="3">
    <citation type="submission" date="2018-01" db="EMBL/GenBank/DDBJ databases">
        <authorList>
            <person name="Gaut B.S."/>
            <person name="Morton B.R."/>
            <person name="Clegg M.T."/>
            <person name="Duvall M.R."/>
        </authorList>
    </citation>
    <scope>NUCLEOTIDE SEQUENCE</scope>
    <source>
        <strain evidence="3">ATCC BAA-2683</strain>
    </source>
</reference>
<sequence>MTELGTAAAAILAASRRWPILPGLTDAELAAIESRFRIRFSADHRAFLGAGLPSGPSWPDWRAGDEMLLRQHLGLPARSLLQAVERDGFWHPGWGARPLGEAAVSRASEVIATAPRLLPVYGHAFMAGDSDAPGAPVWSIDGAAVRLLGDLREFIELLCTQRAAPEVPWESAAAVEFWRELLPNAPQPDPEYFPPLGVPPFRSDPTVSVPAPVAPPPEPAEAFAARGMNLVDVTRHDGVLLFGMPLWTASVEPGPDAAAGWESARALFPHTGLWPVLITERTWHRIGEQGVPGPVNLLSAELDGARWLARRFAAATEDEPMPRSSAGDFLRTERPDWRSDWARGYDVDRYRQLALVPAPAQWLVPGLLQWSGAVNYDVAGLEHATMLRRWFGRWATELVALDNETMTLRAGKPPVDPATALQCAVEAYLYCPDTLDPHPDGVDVLTPWLTGPLWSFWWD</sequence>
<keyword evidence="4" id="KW-1185">Reference proteome</keyword>
<feature type="domain" description="DUF4253" evidence="1">
    <location>
        <begin position="353"/>
        <end position="459"/>
    </location>
</feature>
<dbReference type="EMBL" id="PPEA01000527">
    <property type="protein sequence ID" value="PQM46222.1"/>
    <property type="molecule type" value="Genomic_DNA"/>
</dbReference>
<dbReference type="Proteomes" id="UP000179734">
    <property type="component" value="Unassembled WGS sequence"/>
</dbReference>
<evidence type="ECO:0000313" key="3">
    <source>
        <dbReference type="EMBL" id="PQM46222.1"/>
    </source>
</evidence>
<evidence type="ECO:0000259" key="1">
    <source>
        <dbReference type="Pfam" id="PF14062"/>
    </source>
</evidence>
<dbReference type="RefSeq" id="WP_071020356.1">
    <property type="nucleotide sequence ID" value="NZ_MLQM01000004.1"/>
</dbReference>
<evidence type="ECO:0000313" key="4">
    <source>
        <dbReference type="Proteomes" id="UP000179734"/>
    </source>
</evidence>